<proteinExistence type="predicted"/>
<evidence type="ECO:0000313" key="2">
    <source>
        <dbReference type="Proteomes" id="UP001283361"/>
    </source>
</evidence>
<keyword evidence="2" id="KW-1185">Reference proteome</keyword>
<name>A0AAE1AGS4_9GAST</name>
<evidence type="ECO:0000313" key="1">
    <source>
        <dbReference type="EMBL" id="KAK3787210.1"/>
    </source>
</evidence>
<gene>
    <name evidence="1" type="ORF">RRG08_032829</name>
</gene>
<sequence>MLHSHLCSSSRLGEFEVLSVPKALHSAKSTRNGFRSEKLKSLSRRPKYELLFEPESPTLCNDAALVILKVCVKSEMRNHLFKPALPSNGE</sequence>
<dbReference type="AlphaFoldDB" id="A0AAE1AGS4"/>
<comment type="caution">
    <text evidence="1">The sequence shown here is derived from an EMBL/GenBank/DDBJ whole genome shotgun (WGS) entry which is preliminary data.</text>
</comment>
<reference evidence="1" key="1">
    <citation type="journal article" date="2023" name="G3 (Bethesda)">
        <title>A reference genome for the long-term kleptoplast-retaining sea slug Elysia crispata morphotype clarki.</title>
        <authorList>
            <person name="Eastman K.E."/>
            <person name="Pendleton A.L."/>
            <person name="Shaikh M.A."/>
            <person name="Suttiyut T."/>
            <person name="Ogas R."/>
            <person name="Tomko P."/>
            <person name="Gavelis G."/>
            <person name="Widhalm J.R."/>
            <person name="Wisecaver J.H."/>
        </authorList>
    </citation>
    <scope>NUCLEOTIDE SEQUENCE</scope>
    <source>
        <strain evidence="1">ECLA1</strain>
    </source>
</reference>
<protein>
    <submittedName>
        <fullName evidence="1">Uncharacterized protein</fullName>
    </submittedName>
</protein>
<dbReference type="EMBL" id="JAWDGP010001879">
    <property type="protein sequence ID" value="KAK3787210.1"/>
    <property type="molecule type" value="Genomic_DNA"/>
</dbReference>
<dbReference type="Proteomes" id="UP001283361">
    <property type="component" value="Unassembled WGS sequence"/>
</dbReference>
<organism evidence="1 2">
    <name type="scientific">Elysia crispata</name>
    <name type="common">lettuce slug</name>
    <dbReference type="NCBI Taxonomy" id="231223"/>
    <lineage>
        <taxon>Eukaryota</taxon>
        <taxon>Metazoa</taxon>
        <taxon>Spiralia</taxon>
        <taxon>Lophotrochozoa</taxon>
        <taxon>Mollusca</taxon>
        <taxon>Gastropoda</taxon>
        <taxon>Heterobranchia</taxon>
        <taxon>Euthyneura</taxon>
        <taxon>Panpulmonata</taxon>
        <taxon>Sacoglossa</taxon>
        <taxon>Placobranchoidea</taxon>
        <taxon>Plakobranchidae</taxon>
        <taxon>Elysia</taxon>
    </lineage>
</organism>
<accession>A0AAE1AGS4</accession>